<dbReference type="PANTHER" id="PTHR33529:SF2">
    <property type="entry name" value="LIPOPOLYSACCHARIDE EXPORT SYSTEM PERMEASE PROTEIN LPTG"/>
    <property type="match status" value="1"/>
</dbReference>
<dbReference type="PANTHER" id="PTHR33529">
    <property type="entry name" value="SLR0882 PROTEIN-RELATED"/>
    <property type="match status" value="1"/>
</dbReference>
<feature type="transmembrane region" description="Helical" evidence="9">
    <location>
        <begin position="298"/>
        <end position="318"/>
    </location>
</feature>
<keyword evidence="5 9" id="KW-0812">Transmembrane</keyword>
<feature type="transmembrane region" description="Helical" evidence="9">
    <location>
        <begin position="102"/>
        <end position="121"/>
    </location>
</feature>
<comment type="similarity">
    <text evidence="3">Belongs to the LptF/LptG family.</text>
</comment>
<comment type="function">
    <text evidence="1">Part of the ABC transporter complex LptBFG involved in the translocation of lipopolysaccharide (LPS) from the inner membrane to the outer membrane.</text>
</comment>
<dbReference type="InterPro" id="IPR005495">
    <property type="entry name" value="LptG/LptF_permease"/>
</dbReference>
<organism evidence="10 11">
    <name type="scientific">Endozoicomonas numazuensis</name>
    <dbReference type="NCBI Taxonomy" id="1137799"/>
    <lineage>
        <taxon>Bacteria</taxon>
        <taxon>Pseudomonadati</taxon>
        <taxon>Pseudomonadota</taxon>
        <taxon>Gammaproteobacteria</taxon>
        <taxon>Oceanospirillales</taxon>
        <taxon>Endozoicomonadaceae</taxon>
        <taxon>Endozoicomonas</taxon>
    </lineage>
</organism>
<dbReference type="AlphaFoldDB" id="A0A081N0Z8"/>
<dbReference type="GO" id="GO:0055085">
    <property type="term" value="P:transmembrane transport"/>
    <property type="evidence" value="ECO:0007669"/>
    <property type="project" value="InterPro"/>
</dbReference>
<evidence type="ECO:0000256" key="3">
    <source>
        <dbReference type="ARBA" id="ARBA00007725"/>
    </source>
</evidence>
<feature type="transmembrane region" description="Helical" evidence="9">
    <location>
        <begin position="63"/>
        <end position="82"/>
    </location>
</feature>
<feature type="transmembrane region" description="Helical" evidence="9">
    <location>
        <begin position="330"/>
        <end position="349"/>
    </location>
</feature>
<dbReference type="NCBIfam" id="TIGR04408">
    <property type="entry name" value="LptG_lptG"/>
    <property type="match status" value="1"/>
</dbReference>
<dbReference type="Proteomes" id="UP000028073">
    <property type="component" value="Unassembled WGS sequence"/>
</dbReference>
<evidence type="ECO:0000256" key="9">
    <source>
        <dbReference type="SAM" id="Phobius"/>
    </source>
</evidence>
<dbReference type="RefSeq" id="WP_034843021.1">
    <property type="nucleotide sequence ID" value="NZ_JOKH01000011.1"/>
</dbReference>
<evidence type="ECO:0000313" key="10">
    <source>
        <dbReference type="EMBL" id="KEQ12121.1"/>
    </source>
</evidence>
<protein>
    <submittedName>
        <fullName evidence="10">Permease</fullName>
    </submittedName>
</protein>
<keyword evidence="4" id="KW-1003">Cell membrane</keyword>
<evidence type="ECO:0000313" key="11">
    <source>
        <dbReference type="Proteomes" id="UP000028073"/>
    </source>
</evidence>
<dbReference type="InterPro" id="IPR030923">
    <property type="entry name" value="LptG"/>
</dbReference>
<dbReference type="Pfam" id="PF03739">
    <property type="entry name" value="LptF_LptG"/>
    <property type="match status" value="1"/>
</dbReference>
<evidence type="ECO:0000256" key="5">
    <source>
        <dbReference type="ARBA" id="ARBA00022692"/>
    </source>
</evidence>
<evidence type="ECO:0000256" key="2">
    <source>
        <dbReference type="ARBA" id="ARBA00004651"/>
    </source>
</evidence>
<name>A0A081N0Z8_9GAMM</name>
<evidence type="ECO:0000256" key="6">
    <source>
        <dbReference type="ARBA" id="ARBA00022989"/>
    </source>
</evidence>
<keyword evidence="11" id="KW-1185">Reference proteome</keyword>
<comment type="caution">
    <text evidence="10">The sequence shown here is derived from an EMBL/GenBank/DDBJ whole genome shotgun (WGS) entry which is preliminary data.</text>
</comment>
<feature type="transmembrane region" description="Helical" evidence="9">
    <location>
        <begin position="275"/>
        <end position="292"/>
    </location>
</feature>
<evidence type="ECO:0000256" key="1">
    <source>
        <dbReference type="ARBA" id="ARBA00002265"/>
    </source>
</evidence>
<gene>
    <name evidence="10" type="ORF">GZ78_28210</name>
</gene>
<evidence type="ECO:0000256" key="8">
    <source>
        <dbReference type="ARBA" id="ARBA00026081"/>
    </source>
</evidence>
<dbReference type="OrthoDB" id="9776227at2"/>
<sequence>MRKLDRYIAWNVLASMVMVLVILVVLESMFAFLGELDNVRGNYQMVDVVVYILLLIPKKIYEFIPVSALIGCLAGLGSMASNSELVVMRAAGVSLWRMVWSVMKPALVLICVGIVVGEYVAPTTEQIAETRKNIARSYNGEYSGEGVWHREGNEFMYFNAVEPNGVLYGVSRYVFDGEMRLKESSFAKRAIYQQNHWILEDVTRSRVEGNKVVSEKVNTEPWNTSLTTTLLKVVVVKPDGLSISGLNTYTNYLEEQGLDTGEYALAFWTKALQPLSIFSLVLVGISFVFGPLRSVSMGLRIFSGVITGVVFMIVQNLLGPSSLVFGFPPLLSVLLPVLICIGIGSLLLYKAA</sequence>
<dbReference type="STRING" id="1137799.GZ78_28210"/>
<accession>A0A081N0Z8</accession>
<comment type="subcellular location">
    <subcellularLocation>
        <location evidence="2">Cell membrane</location>
        <topology evidence="2">Multi-pass membrane protein</topology>
    </subcellularLocation>
</comment>
<evidence type="ECO:0000256" key="7">
    <source>
        <dbReference type="ARBA" id="ARBA00023136"/>
    </source>
</evidence>
<reference evidence="10 11" key="1">
    <citation type="submission" date="2014-06" db="EMBL/GenBank/DDBJ databases">
        <title>Whole Genome Sequences of Three Symbiotic Endozoicomonas Bacteria.</title>
        <authorList>
            <person name="Neave M.J."/>
            <person name="Apprill A."/>
            <person name="Voolstra C.R."/>
        </authorList>
    </citation>
    <scope>NUCLEOTIDE SEQUENCE [LARGE SCALE GENOMIC DNA]</scope>
    <source>
        <strain evidence="10 11">DSM 25634</strain>
    </source>
</reference>
<dbReference type="GO" id="GO:0043190">
    <property type="term" value="C:ATP-binding cassette (ABC) transporter complex"/>
    <property type="evidence" value="ECO:0007669"/>
    <property type="project" value="InterPro"/>
</dbReference>
<dbReference type="GO" id="GO:0015920">
    <property type="term" value="P:lipopolysaccharide transport"/>
    <property type="evidence" value="ECO:0007669"/>
    <property type="project" value="TreeGrafter"/>
</dbReference>
<feature type="transmembrane region" description="Helical" evidence="9">
    <location>
        <begin position="12"/>
        <end position="33"/>
    </location>
</feature>
<comment type="subunit">
    <text evidence="8">Component of the lipopolysaccharide transport and assembly complex. The LptBFG transporter is composed of two ATP-binding proteins (LptB) and two transmembrane proteins (LptF and LptG).</text>
</comment>
<keyword evidence="6 9" id="KW-1133">Transmembrane helix</keyword>
<evidence type="ECO:0000256" key="4">
    <source>
        <dbReference type="ARBA" id="ARBA00022475"/>
    </source>
</evidence>
<proteinExistence type="inferred from homology"/>
<keyword evidence="7 9" id="KW-0472">Membrane</keyword>
<dbReference type="EMBL" id="JOKH01000011">
    <property type="protein sequence ID" value="KEQ12121.1"/>
    <property type="molecule type" value="Genomic_DNA"/>
</dbReference>
<dbReference type="eggNOG" id="COG0795">
    <property type="taxonomic scope" value="Bacteria"/>
</dbReference>